<organism evidence="5 6">
    <name type="scientific">Halobacillus campisalis</name>
    <dbReference type="NCBI Taxonomy" id="435909"/>
    <lineage>
        <taxon>Bacteria</taxon>
        <taxon>Bacillati</taxon>
        <taxon>Bacillota</taxon>
        <taxon>Bacilli</taxon>
        <taxon>Bacillales</taxon>
        <taxon>Bacillaceae</taxon>
        <taxon>Halobacillus</taxon>
    </lineage>
</organism>
<dbReference type="SUPFAM" id="SSF56176">
    <property type="entry name" value="FAD-binding/transporter-associated domain-like"/>
    <property type="match status" value="1"/>
</dbReference>
<dbReference type="Proteomes" id="UP001596494">
    <property type="component" value="Unassembled WGS sequence"/>
</dbReference>
<dbReference type="PANTHER" id="PTHR42659:SF2">
    <property type="entry name" value="XANTHINE DEHYDROGENASE SUBUNIT C-RELATED"/>
    <property type="match status" value="1"/>
</dbReference>
<dbReference type="InterPro" id="IPR005107">
    <property type="entry name" value="CO_DH_flav_C"/>
</dbReference>
<proteinExistence type="predicted"/>
<dbReference type="PROSITE" id="PS51387">
    <property type="entry name" value="FAD_PCMH"/>
    <property type="match status" value="1"/>
</dbReference>
<dbReference type="Pfam" id="PF00941">
    <property type="entry name" value="FAD_binding_5"/>
    <property type="match status" value="1"/>
</dbReference>
<gene>
    <name evidence="5" type="ORF">ACFQMN_17130</name>
</gene>
<accession>A0ABW2K6X9</accession>
<dbReference type="InterPro" id="IPR016166">
    <property type="entry name" value="FAD-bd_PCMH"/>
</dbReference>
<evidence type="ECO:0000313" key="5">
    <source>
        <dbReference type="EMBL" id="MFC7322590.1"/>
    </source>
</evidence>
<evidence type="ECO:0000313" key="6">
    <source>
        <dbReference type="Proteomes" id="UP001596494"/>
    </source>
</evidence>
<dbReference type="EMBL" id="JBHTBY010000017">
    <property type="protein sequence ID" value="MFC7322590.1"/>
    <property type="molecule type" value="Genomic_DNA"/>
</dbReference>
<dbReference type="InterPro" id="IPR051312">
    <property type="entry name" value="Diverse_Substr_Oxidored"/>
</dbReference>
<dbReference type="InterPro" id="IPR002346">
    <property type="entry name" value="Mopterin_DH_FAD-bd"/>
</dbReference>
<dbReference type="Gene3D" id="3.30.390.50">
    <property type="entry name" value="CO dehydrogenase flavoprotein, C-terminal domain"/>
    <property type="match status" value="1"/>
</dbReference>
<evidence type="ECO:0000256" key="1">
    <source>
        <dbReference type="ARBA" id="ARBA00022630"/>
    </source>
</evidence>
<dbReference type="InterPro" id="IPR036318">
    <property type="entry name" value="FAD-bd_PCMH-like_sf"/>
</dbReference>
<keyword evidence="2" id="KW-0274">FAD</keyword>
<name>A0ABW2K6X9_9BACI</name>
<dbReference type="SMART" id="SM01092">
    <property type="entry name" value="CO_deh_flav_C"/>
    <property type="match status" value="1"/>
</dbReference>
<protein>
    <submittedName>
        <fullName evidence="5">FAD binding domain-containing protein</fullName>
    </submittedName>
</protein>
<evidence type="ECO:0000256" key="3">
    <source>
        <dbReference type="ARBA" id="ARBA00023002"/>
    </source>
</evidence>
<dbReference type="Pfam" id="PF03450">
    <property type="entry name" value="CO_deh_flav_C"/>
    <property type="match status" value="1"/>
</dbReference>
<dbReference type="SUPFAM" id="SSF55447">
    <property type="entry name" value="CO dehydrogenase flavoprotein C-terminal domain-like"/>
    <property type="match status" value="1"/>
</dbReference>
<reference evidence="6" key="1">
    <citation type="journal article" date="2019" name="Int. J. Syst. Evol. Microbiol.">
        <title>The Global Catalogue of Microorganisms (GCM) 10K type strain sequencing project: providing services to taxonomists for standard genome sequencing and annotation.</title>
        <authorList>
            <consortium name="The Broad Institute Genomics Platform"/>
            <consortium name="The Broad Institute Genome Sequencing Center for Infectious Disease"/>
            <person name="Wu L."/>
            <person name="Ma J."/>
        </authorList>
    </citation>
    <scope>NUCLEOTIDE SEQUENCE [LARGE SCALE GENOMIC DNA]</scope>
    <source>
        <strain evidence="6">CCUG 73951</strain>
    </source>
</reference>
<comment type="caution">
    <text evidence="5">The sequence shown here is derived from an EMBL/GenBank/DDBJ whole genome shotgun (WGS) entry which is preliminary data.</text>
</comment>
<dbReference type="InterPro" id="IPR036683">
    <property type="entry name" value="CO_DH_flav_C_dom_sf"/>
</dbReference>
<keyword evidence="6" id="KW-1185">Reference proteome</keyword>
<sequence length="301" mass="33448">MVNEHEPLMSGKPPTLPVPTKVWRPSDLSEAWEVKRQYGTEARYITGGTLIQLQREQGTPLAKHLISLDKINVLEGFDHLEDEGQFKLRIGALTTLSDCHRNVFIEEYWPILAEAIRHVASPAVRNRATIGGNVCYQVGDVIPALMVLEAEAVSFDGTTYLSNDIATYIQLINGEDHPILASISLPEPPVSAQVLSFFKKVGRREAFIPSIVTVACQGCINESGEVEYIRLAAGGGTASPKRLYECERFVQNKVLIEEDLGRLYEMVLQEYVPASDPFTTADYRKTVAANVIVSEFEKLIQ</sequence>
<dbReference type="Gene3D" id="3.30.465.10">
    <property type="match status" value="1"/>
</dbReference>
<dbReference type="InterPro" id="IPR016169">
    <property type="entry name" value="FAD-bd_PCMH_sub2"/>
</dbReference>
<feature type="domain" description="FAD-binding PCMH-type" evidence="4">
    <location>
        <begin position="15"/>
        <end position="190"/>
    </location>
</feature>
<keyword evidence="1" id="KW-0285">Flavoprotein</keyword>
<keyword evidence="3" id="KW-0560">Oxidoreductase</keyword>
<dbReference type="PANTHER" id="PTHR42659">
    <property type="entry name" value="XANTHINE DEHYDROGENASE SUBUNIT C-RELATED"/>
    <property type="match status" value="1"/>
</dbReference>
<dbReference type="RefSeq" id="WP_289214963.1">
    <property type="nucleotide sequence ID" value="NZ_JAPVRC010000002.1"/>
</dbReference>
<evidence type="ECO:0000259" key="4">
    <source>
        <dbReference type="PROSITE" id="PS51387"/>
    </source>
</evidence>
<evidence type="ECO:0000256" key="2">
    <source>
        <dbReference type="ARBA" id="ARBA00022827"/>
    </source>
</evidence>